<dbReference type="Pfam" id="PF08281">
    <property type="entry name" value="Sigma70_r4_2"/>
    <property type="match status" value="1"/>
</dbReference>
<organism evidence="7 8">
    <name type="scientific">Kibdelosporangium philippinense</name>
    <dbReference type="NCBI Taxonomy" id="211113"/>
    <lineage>
        <taxon>Bacteria</taxon>
        <taxon>Bacillati</taxon>
        <taxon>Actinomycetota</taxon>
        <taxon>Actinomycetes</taxon>
        <taxon>Pseudonocardiales</taxon>
        <taxon>Pseudonocardiaceae</taxon>
        <taxon>Kibdelosporangium</taxon>
    </lineage>
</organism>
<dbReference type="InterPro" id="IPR014284">
    <property type="entry name" value="RNA_pol_sigma-70_dom"/>
</dbReference>
<dbReference type="EMBL" id="JAJVCN010000004">
    <property type="protein sequence ID" value="MCE7010804.1"/>
    <property type="molecule type" value="Genomic_DNA"/>
</dbReference>
<keyword evidence="4" id="KW-0804">Transcription</keyword>
<feature type="domain" description="RNA polymerase sigma-70 region 2" evidence="5">
    <location>
        <begin position="35"/>
        <end position="101"/>
    </location>
</feature>
<comment type="caution">
    <text evidence="7">The sequence shown here is derived from an EMBL/GenBank/DDBJ whole genome shotgun (WGS) entry which is preliminary data.</text>
</comment>
<dbReference type="InterPro" id="IPR013249">
    <property type="entry name" value="RNA_pol_sigma70_r4_t2"/>
</dbReference>
<evidence type="ECO:0000256" key="4">
    <source>
        <dbReference type="ARBA" id="ARBA00023163"/>
    </source>
</evidence>
<feature type="domain" description="RNA polymerase sigma factor 70 region 4 type 2" evidence="6">
    <location>
        <begin position="132"/>
        <end position="183"/>
    </location>
</feature>
<dbReference type="SUPFAM" id="SSF88659">
    <property type="entry name" value="Sigma3 and sigma4 domains of RNA polymerase sigma factors"/>
    <property type="match status" value="1"/>
</dbReference>
<dbReference type="Gene3D" id="1.10.1740.10">
    <property type="match status" value="1"/>
</dbReference>
<keyword evidence="2" id="KW-0805">Transcription regulation</keyword>
<protein>
    <submittedName>
        <fullName evidence="7">CU044_5270 family protein</fullName>
    </submittedName>
</protein>
<dbReference type="InterPro" id="IPR007627">
    <property type="entry name" value="RNA_pol_sigma70_r2"/>
</dbReference>
<dbReference type="Proteomes" id="UP001521150">
    <property type="component" value="Unassembled WGS sequence"/>
</dbReference>
<dbReference type="PANTHER" id="PTHR43133">
    <property type="entry name" value="RNA POLYMERASE ECF-TYPE SIGMA FACTO"/>
    <property type="match status" value="1"/>
</dbReference>
<dbReference type="InterPro" id="IPR047789">
    <property type="entry name" value="CU044_5270-like"/>
</dbReference>
<comment type="similarity">
    <text evidence="1">Belongs to the sigma-70 factor family. ECF subfamily.</text>
</comment>
<evidence type="ECO:0000256" key="1">
    <source>
        <dbReference type="ARBA" id="ARBA00010641"/>
    </source>
</evidence>
<evidence type="ECO:0000259" key="6">
    <source>
        <dbReference type="Pfam" id="PF08281"/>
    </source>
</evidence>
<keyword evidence="3" id="KW-0731">Sigma factor</keyword>
<keyword evidence="8" id="KW-1185">Reference proteome</keyword>
<dbReference type="NCBIfam" id="NF038083">
    <property type="entry name" value="CU044_5270_fam"/>
    <property type="match status" value="1"/>
</dbReference>
<dbReference type="Gene3D" id="1.10.10.10">
    <property type="entry name" value="Winged helix-like DNA-binding domain superfamily/Winged helix DNA-binding domain"/>
    <property type="match status" value="1"/>
</dbReference>
<evidence type="ECO:0000256" key="2">
    <source>
        <dbReference type="ARBA" id="ARBA00023015"/>
    </source>
</evidence>
<dbReference type="InterPro" id="IPR039425">
    <property type="entry name" value="RNA_pol_sigma-70-like"/>
</dbReference>
<dbReference type="Pfam" id="PF04542">
    <property type="entry name" value="Sigma70_r2"/>
    <property type="match status" value="1"/>
</dbReference>
<dbReference type="CDD" id="cd06171">
    <property type="entry name" value="Sigma70_r4"/>
    <property type="match status" value="1"/>
</dbReference>
<proteinExistence type="inferred from homology"/>
<accession>A0ABS8ZSV0</accession>
<dbReference type="InterPro" id="IPR036388">
    <property type="entry name" value="WH-like_DNA-bd_sf"/>
</dbReference>
<dbReference type="RefSeq" id="WP_233733040.1">
    <property type="nucleotide sequence ID" value="NZ_JAJVCN010000004.1"/>
</dbReference>
<evidence type="ECO:0000313" key="8">
    <source>
        <dbReference type="Proteomes" id="UP001521150"/>
    </source>
</evidence>
<gene>
    <name evidence="7" type="ORF">LWC34_49585</name>
</gene>
<dbReference type="InterPro" id="IPR013324">
    <property type="entry name" value="RNA_pol_sigma_r3/r4-like"/>
</dbReference>
<dbReference type="SUPFAM" id="SSF88946">
    <property type="entry name" value="Sigma2 domain of RNA polymerase sigma factors"/>
    <property type="match status" value="1"/>
</dbReference>
<dbReference type="PANTHER" id="PTHR43133:SF25">
    <property type="entry name" value="RNA POLYMERASE SIGMA FACTOR RFAY-RELATED"/>
    <property type="match status" value="1"/>
</dbReference>
<dbReference type="NCBIfam" id="TIGR02937">
    <property type="entry name" value="sigma70-ECF"/>
    <property type="match status" value="1"/>
</dbReference>
<dbReference type="InterPro" id="IPR013325">
    <property type="entry name" value="RNA_pol_sigma_r2"/>
</dbReference>
<evidence type="ECO:0000259" key="5">
    <source>
        <dbReference type="Pfam" id="PF04542"/>
    </source>
</evidence>
<evidence type="ECO:0000313" key="7">
    <source>
        <dbReference type="EMBL" id="MCE7010804.1"/>
    </source>
</evidence>
<sequence>MTALPARPVSITGELTDAAVVEQSWTDADAFAVIFDRHAVTVHRFLSRRVGAQLADDLTGQTMLVAFDQRRRFDLSQHNALPWLYGIAANLLRRHTRTEERRHRALAKSAADTILESHAESVTDRVTAAAQPLGKALAKLPAAEREIVLLVAWESLSYEEIAVALDIPIGTVCSRLHRARTKLRRALERRPADMDDLELLARLRPQVDDPDPAVLAKHRRTMLNGASKPVRRRWSMPLAIGAAAAAGIVAVGLVVGLPNEVPDASPSSTPPAVTLLANAADAAAKTPAGQGNWAYTSTVTVFNDAGLRTNRTQTWEKVDGTDALIRTNRDGKFDETRTGDNSDIFTPSLRHPTYRFLATLPTDPTALRDAIYAHARQEVGNSKQYTVDQWAFQMIGNLVQSAAPPALKAALYRVAATVPGVESVDNVTDAAGRQGIGVAHTVNNAGDRTILIFDRTTYQVMGRAGQVSDGRTDSVAVLATGLVAEAGQTP</sequence>
<name>A0ABS8ZSV0_9PSEU</name>
<evidence type="ECO:0000256" key="3">
    <source>
        <dbReference type="ARBA" id="ARBA00023082"/>
    </source>
</evidence>
<reference evidence="7 8" key="1">
    <citation type="submission" date="2021-12" db="EMBL/GenBank/DDBJ databases">
        <title>Genome sequence of Kibdelosporangium philippinense ATCC 49844.</title>
        <authorList>
            <person name="Fedorov E.A."/>
            <person name="Omeragic M."/>
            <person name="Shalygina K.F."/>
            <person name="Maclea K.S."/>
        </authorList>
    </citation>
    <scope>NUCLEOTIDE SEQUENCE [LARGE SCALE GENOMIC DNA]</scope>
    <source>
        <strain evidence="7 8">ATCC 49844</strain>
    </source>
</reference>